<protein>
    <submittedName>
        <fullName evidence="1">Uncharacterized protein</fullName>
    </submittedName>
</protein>
<keyword evidence="2" id="KW-1185">Reference proteome</keyword>
<dbReference type="Proteomes" id="UP000198280">
    <property type="component" value="Unassembled WGS sequence"/>
</dbReference>
<accession>A0A239JJI9</accession>
<proteinExistence type="predicted"/>
<name>A0A239JJI9_9ACTN</name>
<evidence type="ECO:0000313" key="2">
    <source>
        <dbReference type="Proteomes" id="UP000198280"/>
    </source>
</evidence>
<evidence type="ECO:0000313" key="1">
    <source>
        <dbReference type="EMBL" id="SNT04914.1"/>
    </source>
</evidence>
<gene>
    <name evidence="1" type="ORF">SAMN05216252_11322</name>
</gene>
<dbReference type="AlphaFoldDB" id="A0A239JJI9"/>
<dbReference type="RefSeq" id="WP_245939011.1">
    <property type="nucleotide sequence ID" value="NZ_FZOF01000013.1"/>
</dbReference>
<organism evidence="1 2">
    <name type="scientific">Actinacidiphila glaucinigra</name>
    <dbReference type="NCBI Taxonomy" id="235986"/>
    <lineage>
        <taxon>Bacteria</taxon>
        <taxon>Bacillati</taxon>
        <taxon>Actinomycetota</taxon>
        <taxon>Actinomycetes</taxon>
        <taxon>Kitasatosporales</taxon>
        <taxon>Streptomycetaceae</taxon>
        <taxon>Actinacidiphila</taxon>
    </lineage>
</organism>
<dbReference type="EMBL" id="FZOF01000013">
    <property type="protein sequence ID" value="SNT04914.1"/>
    <property type="molecule type" value="Genomic_DNA"/>
</dbReference>
<reference evidence="1 2" key="1">
    <citation type="submission" date="2017-06" db="EMBL/GenBank/DDBJ databases">
        <authorList>
            <person name="Kim H.J."/>
            <person name="Triplett B.A."/>
        </authorList>
    </citation>
    <scope>NUCLEOTIDE SEQUENCE [LARGE SCALE GENOMIC DNA]</scope>
    <source>
        <strain evidence="1 2">CGMCC 4.1858</strain>
    </source>
</reference>
<sequence>MPETRLKCRNASSAAAVVAAGAGPGDPQHTVRQDGRHVVIAYANTRWPFDVAEWAALEGHASDKAAARVMTAL</sequence>